<feature type="region of interest" description="Disordered" evidence="2">
    <location>
        <begin position="79"/>
        <end position="110"/>
    </location>
</feature>
<feature type="repeat" description="TPR" evidence="1">
    <location>
        <begin position="458"/>
        <end position="491"/>
    </location>
</feature>
<feature type="compositionally biased region" description="Basic and acidic residues" evidence="2">
    <location>
        <begin position="254"/>
        <end position="267"/>
    </location>
</feature>
<dbReference type="Pfam" id="PF13432">
    <property type="entry name" value="TPR_16"/>
    <property type="match status" value="1"/>
</dbReference>
<feature type="region of interest" description="Disordered" evidence="2">
    <location>
        <begin position="521"/>
        <end position="583"/>
    </location>
</feature>
<dbReference type="Proteomes" id="UP000064967">
    <property type="component" value="Chromosome"/>
</dbReference>
<feature type="region of interest" description="Disordered" evidence="2">
    <location>
        <begin position="34"/>
        <end position="59"/>
    </location>
</feature>
<feature type="region of interest" description="Disordered" evidence="2">
    <location>
        <begin position="124"/>
        <end position="308"/>
    </location>
</feature>
<sequence length="583" mass="59540">MVRAEARWTVVDPSGISRSFANRAELLAGMPAASIPPAAESSKPHLTSLSSNERPSATTLLAESMAEAVPVPPSLATPLALAAPMGQPPPTSEPAPISVEPASFEPASFEPASFEPASFEPVSVEPVSIDPESIDTAPAPAESGPLTPALASLPATHEPAVVSDLIRRPEPRADGVDDEFEPLSGRDVVIDLTPPPPPTTSVRPTKPPPLPASVIPPRMSKPPPLPSAPPKAGELTPNALRDPLAPPPPTIIVESDRPAAVREKLAEHGAAPRVNEPAKPKETSKAKEPPATVRSTDDDRPSIKATLASEPSGRRTWLVPVVAIAGAATLIGVFKGSMSSSEPTVNATVNARTAEPPATSVPIASVVEAVKPAPTAIATHATTQAATPAAPSAASSAGKTAAVTTPTSARPADLGAANTGSLRLPDLLDRAAAARRTGDYGRAKELYEKALGQHAGNVEAHSGLGDIARAQGDLAAAKVSYEKALDSAPQYMPAMLGLADTEWDLGHRDAAQRHYAAISQLPMQAPDRVKQRANAGSAPAHTATSAASANEEATSSNVSAPKGTAPKAAPQPAAQTSDDTAGE</sequence>
<evidence type="ECO:0000256" key="2">
    <source>
        <dbReference type="SAM" id="MobiDB-lite"/>
    </source>
</evidence>
<proteinExistence type="predicted"/>
<feature type="compositionally biased region" description="Pro residues" evidence="2">
    <location>
        <begin position="219"/>
        <end position="229"/>
    </location>
</feature>
<feature type="compositionally biased region" description="Polar residues" evidence="2">
    <location>
        <begin position="45"/>
        <end position="59"/>
    </location>
</feature>
<keyword evidence="4" id="KW-1185">Reference proteome</keyword>
<gene>
    <name evidence="3" type="ORF">AKJ09_10747</name>
</gene>
<feature type="compositionally biased region" description="Low complexity" evidence="2">
    <location>
        <begin position="535"/>
        <end position="576"/>
    </location>
</feature>
<feature type="compositionally biased region" description="Basic and acidic residues" evidence="2">
    <location>
        <begin position="276"/>
        <end position="288"/>
    </location>
</feature>
<dbReference type="SMART" id="SM00028">
    <property type="entry name" value="TPR"/>
    <property type="match status" value="2"/>
</dbReference>
<feature type="region of interest" description="Disordered" evidence="2">
    <location>
        <begin position="382"/>
        <end position="417"/>
    </location>
</feature>
<dbReference type="EMBL" id="CP012333">
    <property type="protein sequence ID" value="AKV04084.1"/>
    <property type="molecule type" value="Genomic_DNA"/>
</dbReference>
<dbReference type="PROSITE" id="PS50005">
    <property type="entry name" value="TPR"/>
    <property type="match status" value="1"/>
</dbReference>
<name>A0A0K1QE95_9BACT</name>
<keyword evidence="1" id="KW-0802">TPR repeat</keyword>
<dbReference type="SUPFAM" id="SSF48452">
    <property type="entry name" value="TPR-like"/>
    <property type="match status" value="1"/>
</dbReference>
<feature type="compositionally biased region" description="Low complexity" evidence="2">
    <location>
        <begin position="382"/>
        <end position="405"/>
    </location>
</feature>
<reference evidence="3 4" key="1">
    <citation type="submission" date="2015-08" db="EMBL/GenBank/DDBJ databases">
        <authorList>
            <person name="Babu N.S."/>
            <person name="Beckwith C.J."/>
            <person name="Beseler K.G."/>
            <person name="Brison A."/>
            <person name="Carone J.V."/>
            <person name="Caskin T.P."/>
            <person name="Diamond M."/>
            <person name="Durham M.E."/>
            <person name="Foxe J.M."/>
            <person name="Go M."/>
            <person name="Henderson B.A."/>
            <person name="Jones I.B."/>
            <person name="McGettigan J.A."/>
            <person name="Micheletti S.J."/>
            <person name="Nasrallah M.E."/>
            <person name="Ortiz D."/>
            <person name="Piller C.R."/>
            <person name="Privatt S.R."/>
            <person name="Schneider S.L."/>
            <person name="Sharp S."/>
            <person name="Smith T.C."/>
            <person name="Stanton J.D."/>
            <person name="Ullery H.E."/>
            <person name="Wilson R.J."/>
            <person name="Serrano M.G."/>
            <person name="Buck G."/>
            <person name="Lee V."/>
            <person name="Wang Y."/>
            <person name="Carvalho R."/>
            <person name="Voegtly L."/>
            <person name="Shi R."/>
            <person name="Duckworth R."/>
            <person name="Johnson A."/>
            <person name="Loviza R."/>
            <person name="Walstead R."/>
            <person name="Shah Z."/>
            <person name="Kiflezghi M."/>
            <person name="Wade K."/>
            <person name="Ball S.L."/>
            <person name="Bradley K.W."/>
            <person name="Asai D.J."/>
            <person name="Bowman C.A."/>
            <person name="Russell D.A."/>
            <person name="Pope W.H."/>
            <person name="Jacobs-Sera D."/>
            <person name="Hendrix R.W."/>
            <person name="Hatfull G.F."/>
        </authorList>
    </citation>
    <scope>NUCLEOTIDE SEQUENCE [LARGE SCALE GENOMIC DNA]</scope>
    <source>
        <strain evidence="3 4">DSM 27648</strain>
    </source>
</reference>
<evidence type="ECO:0000256" key="1">
    <source>
        <dbReference type="PROSITE-ProRule" id="PRU00339"/>
    </source>
</evidence>
<dbReference type="InterPro" id="IPR019734">
    <property type="entry name" value="TPR_rpt"/>
</dbReference>
<feature type="compositionally biased region" description="Pro residues" evidence="2">
    <location>
        <begin position="193"/>
        <end position="211"/>
    </location>
</feature>
<feature type="compositionally biased region" description="Basic and acidic residues" evidence="2">
    <location>
        <begin position="165"/>
        <end position="175"/>
    </location>
</feature>
<organism evidence="3 4">
    <name type="scientific">Labilithrix luteola</name>
    <dbReference type="NCBI Taxonomy" id="1391654"/>
    <lineage>
        <taxon>Bacteria</taxon>
        <taxon>Pseudomonadati</taxon>
        <taxon>Myxococcota</taxon>
        <taxon>Polyangia</taxon>
        <taxon>Polyangiales</taxon>
        <taxon>Labilitrichaceae</taxon>
        <taxon>Labilithrix</taxon>
    </lineage>
</organism>
<evidence type="ECO:0000313" key="4">
    <source>
        <dbReference type="Proteomes" id="UP000064967"/>
    </source>
</evidence>
<dbReference type="Gene3D" id="1.25.40.10">
    <property type="entry name" value="Tetratricopeptide repeat domain"/>
    <property type="match status" value="1"/>
</dbReference>
<dbReference type="STRING" id="1391654.AKJ09_10747"/>
<dbReference type="AlphaFoldDB" id="A0A0K1QE95"/>
<dbReference type="KEGG" id="llu:AKJ09_10747"/>
<evidence type="ECO:0000313" key="3">
    <source>
        <dbReference type="EMBL" id="AKV04084.1"/>
    </source>
</evidence>
<protein>
    <submittedName>
        <fullName evidence="3">Vegetative cell wall protein gp1 (Hydroxyproline-rich glycoprotein 1)</fullName>
    </submittedName>
</protein>
<dbReference type="InterPro" id="IPR011990">
    <property type="entry name" value="TPR-like_helical_dom_sf"/>
</dbReference>
<accession>A0A0K1QE95</accession>